<evidence type="ECO:0000313" key="2">
    <source>
        <dbReference type="EMBL" id="MCU7616049.1"/>
    </source>
</evidence>
<dbReference type="SUPFAM" id="SSF51658">
    <property type="entry name" value="Xylose isomerase-like"/>
    <property type="match status" value="1"/>
</dbReference>
<keyword evidence="2" id="KW-0413">Isomerase</keyword>
<dbReference type="EMBL" id="JAOTEM010000001">
    <property type="protein sequence ID" value="MCU7616049.1"/>
    <property type="molecule type" value="Genomic_DNA"/>
</dbReference>
<dbReference type="GO" id="GO:0016301">
    <property type="term" value="F:kinase activity"/>
    <property type="evidence" value="ECO:0007669"/>
    <property type="project" value="UniProtKB-KW"/>
</dbReference>
<gene>
    <name evidence="2" type="ORF">NZ698_02465</name>
</gene>
<reference evidence="3" key="1">
    <citation type="submission" date="2023-07" db="EMBL/GenBank/DDBJ databases">
        <title>Chryseobacterium sp. strain PBS4-4 Genome sequencing and assembly.</title>
        <authorList>
            <person name="Jung Y."/>
        </authorList>
    </citation>
    <scope>NUCLEOTIDE SEQUENCE [LARGE SCALE GENOMIC DNA]</scope>
    <source>
        <strain evidence="3">PBS4-4</strain>
    </source>
</reference>
<dbReference type="Pfam" id="PF01261">
    <property type="entry name" value="AP_endonuc_2"/>
    <property type="match status" value="1"/>
</dbReference>
<dbReference type="PANTHER" id="PTHR12110">
    <property type="entry name" value="HYDROXYPYRUVATE ISOMERASE"/>
    <property type="match status" value="1"/>
</dbReference>
<dbReference type="InterPro" id="IPR013022">
    <property type="entry name" value="Xyl_isomerase-like_TIM-brl"/>
</dbReference>
<dbReference type="RefSeq" id="WP_263001513.1">
    <property type="nucleotide sequence ID" value="NZ_JAOTEM010000001.1"/>
</dbReference>
<sequence length="292" mass="34000">MQRIDFLKLSSLGFFGLYSCGISNSLKKDCRLAIQLYTVRGAVSKNLEKALERIAALGFKDLEIYGYDGTFFGKNRTEFQSILNNTGLKVISSHHQTGVVKNGRGTLLNSWDKSVEDLNFIGSKYMVCSYLVPEERTLENYRKLPELLNKSAEITKQSGIQFAYHNHDFEFEKLDEKQLMYDFILENTSPDLVKMELDLYWISKAGFDPLDYFEKYPKRFPLWHVKDMQKDTKKFAEVGSGTIDFKKIFEAREKAGLKYWFVEQDSSDKDIFESLTMSKKYINDNSFFFNKK</sequence>
<evidence type="ECO:0000259" key="1">
    <source>
        <dbReference type="Pfam" id="PF01261"/>
    </source>
</evidence>
<dbReference type="InterPro" id="IPR036237">
    <property type="entry name" value="Xyl_isomerase-like_sf"/>
</dbReference>
<accession>A0ABT2W298</accession>
<dbReference type="InterPro" id="IPR050312">
    <property type="entry name" value="IolE/XylAMocC-like"/>
</dbReference>
<organism evidence="2 3">
    <name type="scientific">Chryseobacterium edaphi</name>
    <dbReference type="NCBI Taxonomy" id="2976532"/>
    <lineage>
        <taxon>Bacteria</taxon>
        <taxon>Pseudomonadati</taxon>
        <taxon>Bacteroidota</taxon>
        <taxon>Flavobacteriia</taxon>
        <taxon>Flavobacteriales</taxon>
        <taxon>Weeksellaceae</taxon>
        <taxon>Chryseobacterium group</taxon>
        <taxon>Chryseobacterium</taxon>
    </lineage>
</organism>
<proteinExistence type="predicted"/>
<dbReference type="PROSITE" id="PS51257">
    <property type="entry name" value="PROKAR_LIPOPROTEIN"/>
    <property type="match status" value="1"/>
</dbReference>
<evidence type="ECO:0000313" key="3">
    <source>
        <dbReference type="Proteomes" id="UP001208649"/>
    </source>
</evidence>
<keyword evidence="3" id="KW-1185">Reference proteome</keyword>
<keyword evidence="2" id="KW-0418">Kinase</keyword>
<dbReference type="GO" id="GO:0016853">
    <property type="term" value="F:isomerase activity"/>
    <property type="evidence" value="ECO:0007669"/>
    <property type="project" value="UniProtKB-KW"/>
</dbReference>
<dbReference type="Gene3D" id="3.20.20.150">
    <property type="entry name" value="Divalent-metal-dependent TIM barrel enzymes"/>
    <property type="match status" value="1"/>
</dbReference>
<keyword evidence="2" id="KW-0808">Transferase</keyword>
<comment type="caution">
    <text evidence="2">The sequence shown here is derived from an EMBL/GenBank/DDBJ whole genome shotgun (WGS) entry which is preliminary data.</text>
</comment>
<protein>
    <submittedName>
        <fullName evidence="2">Sugar phosphate isomerase/epimerase</fullName>
    </submittedName>
</protein>
<feature type="domain" description="Xylose isomerase-like TIM barrel" evidence="1">
    <location>
        <begin position="52"/>
        <end position="262"/>
    </location>
</feature>
<dbReference type="Proteomes" id="UP001208649">
    <property type="component" value="Unassembled WGS sequence"/>
</dbReference>
<name>A0ABT2W298_9FLAO</name>
<dbReference type="PANTHER" id="PTHR12110:SF41">
    <property type="entry name" value="INOSOSE DEHYDRATASE"/>
    <property type="match status" value="1"/>
</dbReference>